<evidence type="ECO:0000256" key="3">
    <source>
        <dbReference type="ARBA" id="ARBA00022692"/>
    </source>
</evidence>
<feature type="transmembrane region" description="Helical" evidence="6">
    <location>
        <begin position="194"/>
        <end position="214"/>
    </location>
</feature>
<feature type="transmembrane region" description="Helical" evidence="6">
    <location>
        <begin position="266"/>
        <end position="287"/>
    </location>
</feature>
<dbReference type="PIRSF" id="PIRSF006060">
    <property type="entry name" value="AA_transporter"/>
    <property type="match status" value="1"/>
</dbReference>
<dbReference type="InterPro" id="IPR002293">
    <property type="entry name" value="AA/rel_permease1"/>
</dbReference>
<dbReference type="GO" id="GO:0022857">
    <property type="term" value="F:transmembrane transporter activity"/>
    <property type="evidence" value="ECO:0007669"/>
    <property type="project" value="InterPro"/>
</dbReference>
<dbReference type="Proteomes" id="UP000668403">
    <property type="component" value="Unassembled WGS sequence"/>
</dbReference>
<dbReference type="InterPro" id="IPR050367">
    <property type="entry name" value="APC_superfamily"/>
</dbReference>
<dbReference type="EMBL" id="JAGFBF010000005">
    <property type="protein sequence ID" value="MBO2990185.1"/>
    <property type="molecule type" value="Genomic_DNA"/>
</dbReference>
<keyword evidence="5 6" id="KW-0472">Membrane</keyword>
<feature type="transmembrane region" description="Helical" evidence="6">
    <location>
        <begin position="321"/>
        <end position="346"/>
    </location>
</feature>
<feature type="transmembrane region" description="Helical" evidence="6">
    <location>
        <begin position="234"/>
        <end position="254"/>
    </location>
</feature>
<evidence type="ECO:0000256" key="2">
    <source>
        <dbReference type="ARBA" id="ARBA00022475"/>
    </source>
</evidence>
<accession>A0A939QDJ8</accession>
<evidence type="ECO:0000313" key="8">
    <source>
        <dbReference type="Proteomes" id="UP000668403"/>
    </source>
</evidence>
<feature type="transmembrane region" description="Helical" evidence="6">
    <location>
        <begin position="367"/>
        <end position="385"/>
    </location>
</feature>
<gene>
    <name evidence="7" type="ORF">J4H85_09305</name>
</gene>
<dbReference type="PANTHER" id="PTHR42770:SF7">
    <property type="entry name" value="MEMBRANE PROTEIN"/>
    <property type="match status" value="1"/>
</dbReference>
<sequence length="507" mass="54693">MSPGARHRIVPRRTVQYGVENSPHPVKGTPVQTSEQSGPGFKKALNAFDSYALGFGAMIGFGWVVLSGGWLEDAGTLGAAIAMGGGGLIMALVAYLYAELTSAMPKAGGEHHYLMRGMGPRWAFVGSWGITGGYISIVAFEAVALPRTISYIWPEILDNPMYSIFGSEVALTWALIGAVSAVVITAINYIGIKVAGVVQTFVVLFLVIVGILLATGSFMNGTVSNMEPFFTDSAGLFTVLVVVPFLFVGFDVIPQASEELNMSPRRIGRLIVVSVFIATLWYVLVIFTSSSAMSREALAASDLATADAMGALWNSQFMANILLAGGIAGILTSWIALLIGASRLMYAMGHSGMLPRWFGKLHPRFNTPSNAILFIGALSVAAPFFGTGMLGWLVDSGSPSIVVTYFLVCIVFLMLRRREPEMERPFRSGRGKIGVMFGVLGAILTFGLLTLYIPGMPASIDPMSYVLCLLWWAIGMVFLFRIPRGIEAGVRTEAILLNTLRERRRKR</sequence>
<feature type="transmembrane region" description="Helical" evidence="6">
    <location>
        <begin position="164"/>
        <end position="187"/>
    </location>
</feature>
<feature type="transmembrane region" description="Helical" evidence="6">
    <location>
        <begin position="122"/>
        <end position="144"/>
    </location>
</feature>
<evidence type="ECO:0000256" key="5">
    <source>
        <dbReference type="ARBA" id="ARBA00023136"/>
    </source>
</evidence>
<dbReference type="GO" id="GO:0005886">
    <property type="term" value="C:plasma membrane"/>
    <property type="evidence" value="ECO:0007669"/>
    <property type="project" value="UniProtKB-SubCell"/>
</dbReference>
<feature type="transmembrane region" description="Helical" evidence="6">
    <location>
        <begin position="51"/>
        <end position="71"/>
    </location>
</feature>
<comment type="subcellular location">
    <subcellularLocation>
        <location evidence="1">Cell membrane</location>
        <topology evidence="1">Multi-pass membrane protein</topology>
    </subcellularLocation>
</comment>
<keyword evidence="4 6" id="KW-1133">Transmembrane helix</keyword>
<evidence type="ECO:0000256" key="4">
    <source>
        <dbReference type="ARBA" id="ARBA00022989"/>
    </source>
</evidence>
<evidence type="ECO:0000313" key="7">
    <source>
        <dbReference type="EMBL" id="MBO2990185.1"/>
    </source>
</evidence>
<evidence type="ECO:0000256" key="1">
    <source>
        <dbReference type="ARBA" id="ARBA00004651"/>
    </source>
</evidence>
<organism evidence="7 8">
    <name type="scientific">Leucobacter tardus</name>
    <dbReference type="NCBI Taxonomy" id="501483"/>
    <lineage>
        <taxon>Bacteria</taxon>
        <taxon>Bacillati</taxon>
        <taxon>Actinomycetota</taxon>
        <taxon>Actinomycetes</taxon>
        <taxon>Micrococcales</taxon>
        <taxon>Microbacteriaceae</taxon>
        <taxon>Leucobacter</taxon>
    </lineage>
</organism>
<dbReference type="PANTHER" id="PTHR42770">
    <property type="entry name" value="AMINO ACID TRANSPORTER-RELATED"/>
    <property type="match status" value="1"/>
</dbReference>
<name>A0A939QDJ8_9MICO</name>
<feature type="transmembrane region" description="Helical" evidence="6">
    <location>
        <begin position="77"/>
        <end position="98"/>
    </location>
</feature>
<feature type="transmembrane region" description="Helical" evidence="6">
    <location>
        <begin position="435"/>
        <end position="456"/>
    </location>
</feature>
<dbReference type="AlphaFoldDB" id="A0A939QDJ8"/>
<proteinExistence type="predicted"/>
<dbReference type="Pfam" id="PF13520">
    <property type="entry name" value="AA_permease_2"/>
    <property type="match status" value="1"/>
</dbReference>
<feature type="transmembrane region" description="Helical" evidence="6">
    <location>
        <begin position="462"/>
        <end position="482"/>
    </location>
</feature>
<dbReference type="Gene3D" id="1.20.1740.10">
    <property type="entry name" value="Amino acid/polyamine transporter I"/>
    <property type="match status" value="1"/>
</dbReference>
<evidence type="ECO:0000256" key="6">
    <source>
        <dbReference type="SAM" id="Phobius"/>
    </source>
</evidence>
<protein>
    <submittedName>
        <fullName evidence="7">APC family permease</fullName>
    </submittedName>
</protein>
<keyword evidence="2" id="KW-1003">Cell membrane</keyword>
<reference evidence="7" key="1">
    <citation type="submission" date="2021-03" db="EMBL/GenBank/DDBJ databases">
        <title>Leucobacter chromiisoli sp. nov., isolated from chromium-containing soil of chemical plant.</title>
        <authorList>
            <person name="Xu Z."/>
        </authorList>
    </citation>
    <scope>NUCLEOTIDE SEQUENCE</scope>
    <source>
        <strain evidence="7">K 70/01</strain>
    </source>
</reference>
<keyword evidence="8" id="KW-1185">Reference proteome</keyword>
<comment type="caution">
    <text evidence="7">The sequence shown here is derived from an EMBL/GenBank/DDBJ whole genome shotgun (WGS) entry which is preliminary data.</text>
</comment>
<keyword evidence="3 6" id="KW-0812">Transmembrane</keyword>
<feature type="transmembrane region" description="Helical" evidence="6">
    <location>
        <begin position="397"/>
        <end position="415"/>
    </location>
</feature>